<feature type="region of interest" description="Disordered" evidence="2">
    <location>
        <begin position="217"/>
        <end position="236"/>
    </location>
</feature>
<feature type="region of interest" description="Disordered" evidence="2">
    <location>
        <begin position="17"/>
        <end position="99"/>
    </location>
</feature>
<protein>
    <recommendedName>
        <fullName evidence="5">Autophagy-related protein 28</fullName>
    </recommendedName>
</protein>
<organism evidence="3 4">
    <name type="scientific">Podospora didyma</name>
    <dbReference type="NCBI Taxonomy" id="330526"/>
    <lineage>
        <taxon>Eukaryota</taxon>
        <taxon>Fungi</taxon>
        <taxon>Dikarya</taxon>
        <taxon>Ascomycota</taxon>
        <taxon>Pezizomycotina</taxon>
        <taxon>Sordariomycetes</taxon>
        <taxon>Sordariomycetidae</taxon>
        <taxon>Sordariales</taxon>
        <taxon>Podosporaceae</taxon>
        <taxon>Podospora</taxon>
    </lineage>
</organism>
<keyword evidence="1" id="KW-0175">Coiled coil</keyword>
<reference evidence="3" key="1">
    <citation type="journal article" date="2023" name="Mol. Phylogenet. Evol.">
        <title>Genome-scale phylogeny and comparative genomics of the fungal order Sordariales.</title>
        <authorList>
            <person name="Hensen N."/>
            <person name="Bonometti L."/>
            <person name="Westerberg I."/>
            <person name="Brannstrom I.O."/>
            <person name="Guillou S."/>
            <person name="Cros-Aarteil S."/>
            <person name="Calhoun S."/>
            <person name="Haridas S."/>
            <person name="Kuo A."/>
            <person name="Mondo S."/>
            <person name="Pangilinan J."/>
            <person name="Riley R."/>
            <person name="LaButti K."/>
            <person name="Andreopoulos B."/>
            <person name="Lipzen A."/>
            <person name="Chen C."/>
            <person name="Yan M."/>
            <person name="Daum C."/>
            <person name="Ng V."/>
            <person name="Clum A."/>
            <person name="Steindorff A."/>
            <person name="Ohm R.A."/>
            <person name="Martin F."/>
            <person name="Silar P."/>
            <person name="Natvig D.O."/>
            <person name="Lalanne C."/>
            <person name="Gautier V."/>
            <person name="Ament-Velasquez S.L."/>
            <person name="Kruys A."/>
            <person name="Hutchinson M.I."/>
            <person name="Powell A.J."/>
            <person name="Barry K."/>
            <person name="Miller A.N."/>
            <person name="Grigoriev I.V."/>
            <person name="Debuchy R."/>
            <person name="Gladieux P."/>
            <person name="Hiltunen Thoren M."/>
            <person name="Johannesson H."/>
        </authorList>
    </citation>
    <scope>NUCLEOTIDE SEQUENCE</scope>
    <source>
        <strain evidence="3">CBS 232.78</strain>
    </source>
</reference>
<evidence type="ECO:0000256" key="1">
    <source>
        <dbReference type="SAM" id="Coils"/>
    </source>
</evidence>
<gene>
    <name evidence="3" type="ORF">B0H63DRAFT_187138</name>
</gene>
<feature type="compositionally biased region" description="Polar residues" evidence="2">
    <location>
        <begin position="195"/>
        <end position="212"/>
    </location>
</feature>
<reference evidence="3" key="2">
    <citation type="submission" date="2023-06" db="EMBL/GenBank/DDBJ databases">
        <authorList>
            <consortium name="Lawrence Berkeley National Laboratory"/>
            <person name="Haridas S."/>
            <person name="Hensen N."/>
            <person name="Bonometti L."/>
            <person name="Westerberg I."/>
            <person name="Brannstrom I.O."/>
            <person name="Guillou S."/>
            <person name="Cros-Aarteil S."/>
            <person name="Calhoun S."/>
            <person name="Kuo A."/>
            <person name="Mondo S."/>
            <person name="Pangilinan J."/>
            <person name="Riley R."/>
            <person name="LaButti K."/>
            <person name="Andreopoulos B."/>
            <person name="Lipzen A."/>
            <person name="Chen C."/>
            <person name="Yanf M."/>
            <person name="Daum C."/>
            <person name="Ng V."/>
            <person name="Clum A."/>
            <person name="Steindorff A."/>
            <person name="Ohm R."/>
            <person name="Martin F."/>
            <person name="Silar P."/>
            <person name="Natvig D."/>
            <person name="Lalanne C."/>
            <person name="Gautier V."/>
            <person name="Ament-velasquez S.L."/>
            <person name="Kruys A."/>
            <person name="Hutchinson M.I."/>
            <person name="Powell A.J."/>
            <person name="Barry K."/>
            <person name="Miller A.N."/>
            <person name="Grigoriev I.V."/>
            <person name="Debuchy R."/>
            <person name="Gladieux P."/>
            <person name="Thoren M.H."/>
            <person name="Johannesson H."/>
        </authorList>
    </citation>
    <scope>NUCLEOTIDE SEQUENCE</scope>
    <source>
        <strain evidence="3">CBS 232.78</strain>
    </source>
</reference>
<evidence type="ECO:0008006" key="5">
    <source>
        <dbReference type="Google" id="ProtNLM"/>
    </source>
</evidence>
<feature type="compositionally biased region" description="Polar residues" evidence="2">
    <location>
        <begin position="57"/>
        <end position="88"/>
    </location>
</feature>
<feature type="region of interest" description="Disordered" evidence="2">
    <location>
        <begin position="635"/>
        <end position="669"/>
    </location>
</feature>
<feature type="compositionally biased region" description="Basic and acidic residues" evidence="2">
    <location>
        <begin position="137"/>
        <end position="149"/>
    </location>
</feature>
<comment type="caution">
    <text evidence="3">The sequence shown here is derived from an EMBL/GenBank/DDBJ whole genome shotgun (WGS) entry which is preliminary data.</text>
</comment>
<sequence length="669" mass="74112">MSAKSSFLPRLSFSRGDASVLPFHNQPSSPIRKKPSEYDLSDLSPRPENALLGGMSQHGQRNSSPGNRALSPSSDFVDNSSNTGSASKGKSRVLFAGPPPPIASSHLLYRDNEEGGVHPPQNLEASSLSRNLNSVLFDRRSPTRTRDQSQEYEPDTVWRNLQRREKALQKELQYLLDAQAAGLAANLDPHGAPPSSRSDVSDAGSNTPTGTFYTDAAASTISGTRRSHISVEQPTRATAAGEIIPVRQPRKKPLGLHQARTALARNIILLADLKTEEDANLAAALSIRKRALAQLRKLSARKEGITEELRVLELDEEEPLARELRELREQFGGVSAEITKLEERLVGLRNRKRWLNERIQDVSNRREAGLSGYKGALKEVDGKVAAILTRPPVKPLDIEAITSAQEQRHDTQDEIGHNEVEQSPGGSEFLRMRPERRTMEMAKEWWEGEVAILERRKIDVDKERAALEEGVEVWKAAIKLVSDFESGLRKEMAGDTEGQGKGKDAATSPEQAMFAQLDKMSTVMNGLDELLQAAEEKHWNLLICAIGTELEAFREADSMLRNVLRDAGFKVDHDDVDDEHDDERTTPLVGRSMNMRGSGFRVNGVGKDDSNSLVDFHEDKAIESDNEVPTDLLFAQQDGHSSPVLCREDSSENEVPPEFLAQHHHDDVE</sequence>
<evidence type="ECO:0000256" key="2">
    <source>
        <dbReference type="SAM" id="MobiDB-lite"/>
    </source>
</evidence>
<evidence type="ECO:0000313" key="4">
    <source>
        <dbReference type="Proteomes" id="UP001285441"/>
    </source>
</evidence>
<keyword evidence="4" id="KW-1185">Reference proteome</keyword>
<name>A0AAE0NQB4_9PEZI</name>
<proteinExistence type="predicted"/>
<dbReference type="AlphaFoldDB" id="A0AAE0NQB4"/>
<accession>A0AAE0NQB4</accession>
<feature type="region of interest" description="Disordered" evidence="2">
    <location>
        <begin position="185"/>
        <end position="212"/>
    </location>
</feature>
<feature type="coiled-coil region" evidence="1">
    <location>
        <begin position="288"/>
        <end position="358"/>
    </location>
</feature>
<dbReference type="EMBL" id="JAULSW010000004">
    <property type="protein sequence ID" value="KAK3385723.1"/>
    <property type="molecule type" value="Genomic_DNA"/>
</dbReference>
<feature type="region of interest" description="Disordered" evidence="2">
    <location>
        <begin position="135"/>
        <end position="155"/>
    </location>
</feature>
<dbReference type="Proteomes" id="UP001285441">
    <property type="component" value="Unassembled WGS sequence"/>
</dbReference>
<evidence type="ECO:0000313" key="3">
    <source>
        <dbReference type="EMBL" id="KAK3385723.1"/>
    </source>
</evidence>